<dbReference type="Gene3D" id="3.20.20.70">
    <property type="entry name" value="Aldolase class I"/>
    <property type="match status" value="2"/>
</dbReference>
<dbReference type="InterPro" id="IPR000262">
    <property type="entry name" value="FMN-dep_DH"/>
</dbReference>
<dbReference type="Proteomes" id="UP000265566">
    <property type="component" value="Chromosome 8"/>
</dbReference>
<dbReference type="EMBL" id="PSQE01000008">
    <property type="protein sequence ID" value="RHN42404.1"/>
    <property type="molecule type" value="Genomic_DNA"/>
</dbReference>
<comment type="cofactor">
    <cofactor evidence="1">
        <name>FMN</name>
        <dbReference type="ChEBI" id="CHEBI:58210"/>
    </cofactor>
</comment>
<keyword evidence="6 9" id="KW-0560">Oxidoreductase</keyword>
<evidence type="ECO:0000259" key="8">
    <source>
        <dbReference type="PROSITE" id="PS51349"/>
    </source>
</evidence>
<evidence type="ECO:0000256" key="4">
    <source>
        <dbReference type="ARBA" id="ARBA00022630"/>
    </source>
</evidence>
<dbReference type="PROSITE" id="PS51349">
    <property type="entry name" value="FMN_HYDROXY_ACID_DH_2"/>
    <property type="match status" value="1"/>
</dbReference>
<evidence type="ECO:0000313" key="9">
    <source>
        <dbReference type="EMBL" id="RHN42404.1"/>
    </source>
</evidence>
<keyword evidence="5" id="KW-0288">FMN</keyword>
<name>A0A396GSB7_MEDTR</name>
<dbReference type="Gramene" id="rna48841">
    <property type="protein sequence ID" value="RHN42404.1"/>
    <property type="gene ID" value="gene48841"/>
</dbReference>
<feature type="domain" description="FMN hydroxy acid dehydrogenase" evidence="8">
    <location>
        <begin position="1"/>
        <end position="201"/>
    </location>
</feature>
<evidence type="ECO:0000256" key="6">
    <source>
        <dbReference type="ARBA" id="ARBA00023002"/>
    </source>
</evidence>
<keyword evidence="3" id="KW-0323">Glycolate pathway</keyword>
<dbReference type="SUPFAM" id="SSF51395">
    <property type="entry name" value="FMN-linked oxidoreductases"/>
    <property type="match status" value="2"/>
</dbReference>
<accession>A0A396GSB7</accession>
<evidence type="ECO:0000256" key="7">
    <source>
        <dbReference type="ARBA" id="ARBA00036241"/>
    </source>
</evidence>
<dbReference type="PANTHER" id="PTHR10578">
    <property type="entry name" value="S -2-HYDROXY-ACID OXIDASE-RELATED"/>
    <property type="match status" value="1"/>
</dbReference>
<gene>
    <name evidence="9" type="ORF">MtrunA17_Chr8g0376521</name>
</gene>
<sequence length="201" mass="22396">MNITNVNEYEAIAKEKLPKMIYEYFASGAEDQWTLKANRDSFSRILFRPRILRDVSEIDLTTTVLGLKISMPIMIAPTAFQKMAHPEGEYATAKAASAAGTIMVASTGPGIRFLQLYVFKDRNVVIQLVRRAESAGFKAIIGRPVVFSLAADGEAGVRKVLKMLHDELEITMALCGCRSIKEITRDHVVTKLDRPRIAPRL</sequence>
<keyword evidence="4" id="KW-0285">Flavoprotein</keyword>
<dbReference type="GO" id="GO:0003973">
    <property type="term" value="F:(S)-2-hydroxy-acid oxidase activity"/>
    <property type="evidence" value="ECO:0007669"/>
    <property type="project" value="UniProtKB-EC"/>
</dbReference>
<protein>
    <submittedName>
        <fullName evidence="9">Putative (S)-2-hydroxy-acid oxidase</fullName>
        <ecNumber evidence="9">1.1.3.15</ecNumber>
    </submittedName>
</protein>
<comment type="catalytic activity">
    <reaction evidence="7">
        <text>glycolate + O2 = glyoxylate + H2O2</text>
        <dbReference type="Rhea" id="RHEA:25311"/>
        <dbReference type="ChEBI" id="CHEBI:15379"/>
        <dbReference type="ChEBI" id="CHEBI:16240"/>
        <dbReference type="ChEBI" id="CHEBI:29805"/>
        <dbReference type="ChEBI" id="CHEBI:36655"/>
        <dbReference type="EC" id="1.1.3.15"/>
    </reaction>
    <physiologicalReaction direction="left-to-right" evidence="7">
        <dbReference type="Rhea" id="RHEA:25312"/>
    </physiologicalReaction>
</comment>
<dbReference type="AlphaFoldDB" id="A0A396GSB7"/>
<dbReference type="InterPro" id="IPR013785">
    <property type="entry name" value="Aldolase_TIM"/>
</dbReference>
<evidence type="ECO:0000256" key="1">
    <source>
        <dbReference type="ARBA" id="ARBA00001917"/>
    </source>
</evidence>
<comment type="pathway">
    <text evidence="2">Photosynthesis; photorespiration; glycine from 2-phosphoglycolate: step 2/3.</text>
</comment>
<evidence type="ECO:0000256" key="5">
    <source>
        <dbReference type="ARBA" id="ARBA00022643"/>
    </source>
</evidence>
<evidence type="ECO:0000256" key="2">
    <source>
        <dbReference type="ARBA" id="ARBA00004923"/>
    </source>
</evidence>
<dbReference type="PANTHER" id="PTHR10578:SF107">
    <property type="entry name" value="2-HYDROXYACID OXIDASE 1"/>
    <property type="match status" value="1"/>
</dbReference>
<proteinExistence type="predicted"/>
<dbReference type="GO" id="GO:0009854">
    <property type="term" value="P:oxidative photosynthetic carbon pathway"/>
    <property type="evidence" value="ECO:0007669"/>
    <property type="project" value="UniProtKB-KW"/>
</dbReference>
<evidence type="ECO:0000256" key="3">
    <source>
        <dbReference type="ARBA" id="ARBA00022594"/>
    </source>
</evidence>
<organism evidence="9">
    <name type="scientific">Medicago truncatula</name>
    <name type="common">Barrel medic</name>
    <name type="synonym">Medicago tribuloides</name>
    <dbReference type="NCBI Taxonomy" id="3880"/>
    <lineage>
        <taxon>Eukaryota</taxon>
        <taxon>Viridiplantae</taxon>
        <taxon>Streptophyta</taxon>
        <taxon>Embryophyta</taxon>
        <taxon>Tracheophyta</taxon>
        <taxon>Spermatophyta</taxon>
        <taxon>Magnoliopsida</taxon>
        <taxon>eudicotyledons</taxon>
        <taxon>Gunneridae</taxon>
        <taxon>Pentapetalae</taxon>
        <taxon>rosids</taxon>
        <taxon>fabids</taxon>
        <taxon>Fabales</taxon>
        <taxon>Fabaceae</taxon>
        <taxon>Papilionoideae</taxon>
        <taxon>50 kb inversion clade</taxon>
        <taxon>NPAAA clade</taxon>
        <taxon>Hologalegina</taxon>
        <taxon>IRL clade</taxon>
        <taxon>Trifolieae</taxon>
        <taxon>Medicago</taxon>
    </lineage>
</organism>
<dbReference type="Pfam" id="PF01070">
    <property type="entry name" value="FMN_dh"/>
    <property type="match status" value="1"/>
</dbReference>
<comment type="caution">
    <text evidence="9">The sequence shown here is derived from an EMBL/GenBank/DDBJ whole genome shotgun (WGS) entry which is preliminary data.</text>
</comment>
<dbReference type="EC" id="1.1.3.15" evidence="9"/>
<dbReference type="InterPro" id="IPR037396">
    <property type="entry name" value="FMN_HAD"/>
</dbReference>
<reference evidence="9" key="1">
    <citation type="journal article" date="2018" name="Nat. Plants">
        <title>Whole-genome landscape of Medicago truncatula symbiotic genes.</title>
        <authorList>
            <person name="Pecrix Y."/>
            <person name="Gamas P."/>
            <person name="Carrere S."/>
        </authorList>
    </citation>
    <scope>NUCLEOTIDE SEQUENCE</scope>
    <source>
        <tissue evidence="9">Leaves</tissue>
    </source>
</reference>